<dbReference type="HAMAP" id="MF_00027">
    <property type="entry name" value="CobB_CbiA"/>
    <property type="match status" value="1"/>
</dbReference>
<evidence type="ECO:0000256" key="2">
    <source>
        <dbReference type="ARBA" id="ARBA00022573"/>
    </source>
</evidence>
<dbReference type="RefSeq" id="WP_092377269.1">
    <property type="nucleotide sequence ID" value="NZ_FORX01000017.1"/>
</dbReference>
<evidence type="ECO:0000256" key="5">
    <source>
        <dbReference type="ARBA" id="ARBA00022840"/>
    </source>
</evidence>
<evidence type="ECO:0000259" key="9">
    <source>
        <dbReference type="Pfam" id="PF01656"/>
    </source>
</evidence>
<reference evidence="12" key="1">
    <citation type="submission" date="2016-10" db="EMBL/GenBank/DDBJ databases">
        <authorList>
            <person name="Varghese N."/>
            <person name="Submissions S."/>
        </authorList>
    </citation>
    <scope>NUCLEOTIDE SEQUENCE [LARGE SCALE GENOMIC DNA]</scope>
    <source>
        <strain evidence="12">DSM 5918</strain>
    </source>
</reference>
<evidence type="ECO:0000313" key="12">
    <source>
        <dbReference type="Proteomes" id="UP000198635"/>
    </source>
</evidence>
<dbReference type="EMBL" id="FORX01000017">
    <property type="protein sequence ID" value="SFK21412.1"/>
    <property type="molecule type" value="Genomic_DNA"/>
</dbReference>
<dbReference type="InterPro" id="IPR029062">
    <property type="entry name" value="Class_I_gatase-like"/>
</dbReference>
<protein>
    <recommendedName>
        <fullName evidence="8">Cobyrinate a,c-diamide synthase</fullName>
        <ecNumber evidence="8">6.3.5.11</ecNumber>
    </recommendedName>
    <alternativeName>
        <fullName evidence="8">Cobyrinic acid a,c-diamide synthetase</fullName>
    </alternativeName>
</protein>
<name>A0A1I3XPD5_9BACT</name>
<accession>A0A1I3XPD5</accession>
<comment type="miscellaneous">
    <text evidence="8">The a and c carboxylates of cobyrinate are activated for nucleophilic attack via formation of a phosphorylated intermediate by ATP. CbiA catalyzes first the amidation of the c-carboxylate, and then that of the a-carboxylate.</text>
</comment>
<keyword evidence="4 8" id="KW-0547">Nucleotide-binding</keyword>
<dbReference type="Proteomes" id="UP000198635">
    <property type="component" value="Unassembled WGS sequence"/>
</dbReference>
<proteinExistence type="inferred from homology"/>
<dbReference type="OrthoDB" id="9764035at2"/>
<sequence>MPASSLTCPRILVAGLGGGSGKTIVSLGLARAFTEQGLTVQAFKKGPDYIDAKWLGLASRSITSNLDPFLLSSEVLRNLFWSRAQSFDLALLEGNRGLYDGKDVLGSCSSAELAKSLKCPVIIVADCTKVTRTMAAIILGLTMFDPEVDIRGVILNRTAGGRHQKILRQSIEKYTDVQVLGVLPKLPDNPIPERHMGLISDAEYSRDPFSELAAFLRTHADLEACLNIARQAPAVEMDLAPLYSTSRTLAPVRIGVARDAALWFYYQENFDALRHAGAELVEFSLLADHEIPAVDAVYMGGGFPETLAEGLTQNTSMRKSVREHVLGGMPLYAECGGLMYLSRELQYEGVSYPMADVFPLDTKVFKKPQGHGYTSALIASPNPFYPLQARLTGHEFHYSRCVDTSGIESFVFQIELGQGMAKGHDGVLHRNCLAGYTHMHALGNPLWAGNFVSAARIYRDCRNAGRACPDIRLK</sequence>
<keyword evidence="2 8" id="KW-0169">Cobalamin biosynthesis</keyword>
<feature type="active site" description="Nucleophile" evidence="8">
    <location>
        <position position="335"/>
    </location>
</feature>
<evidence type="ECO:0000256" key="4">
    <source>
        <dbReference type="ARBA" id="ARBA00022741"/>
    </source>
</evidence>
<keyword evidence="6 8" id="KW-0460">Magnesium</keyword>
<dbReference type="PANTHER" id="PTHR43873:SF1">
    <property type="entry name" value="COBYRINATE A,C-DIAMIDE SYNTHASE"/>
    <property type="match status" value="1"/>
</dbReference>
<dbReference type="Pfam" id="PF01656">
    <property type="entry name" value="CbiA"/>
    <property type="match status" value="1"/>
</dbReference>
<keyword evidence="5 8" id="KW-0067">ATP-binding</keyword>
<gene>
    <name evidence="8" type="primary">cbiA</name>
    <name evidence="11" type="ORF">SAMN04488082_11719</name>
</gene>
<feature type="site" description="Increases nucleophilicity of active site Cys" evidence="8">
    <location>
        <position position="438"/>
    </location>
</feature>
<keyword evidence="3 8" id="KW-0436">Ligase</keyword>
<dbReference type="InterPro" id="IPR027417">
    <property type="entry name" value="P-loop_NTPase"/>
</dbReference>
<dbReference type="CDD" id="cd05388">
    <property type="entry name" value="CobB_N"/>
    <property type="match status" value="1"/>
</dbReference>
<evidence type="ECO:0000256" key="6">
    <source>
        <dbReference type="ARBA" id="ARBA00022842"/>
    </source>
</evidence>
<dbReference type="CDD" id="cd03130">
    <property type="entry name" value="GATase1_CobB"/>
    <property type="match status" value="1"/>
</dbReference>
<dbReference type="Gene3D" id="3.40.50.880">
    <property type="match status" value="1"/>
</dbReference>
<comment type="similarity">
    <text evidence="8">Belongs to the CobB/CbiA family.</text>
</comment>
<comment type="function">
    <text evidence="8">Catalyzes the ATP-dependent amidation of the two carboxylate groups at positions a and c of cobyrinate, using either L-glutamine or ammonia as the nitrogen source.</text>
</comment>
<dbReference type="PANTHER" id="PTHR43873">
    <property type="entry name" value="COBYRINATE A,C-DIAMIDE SYNTHASE"/>
    <property type="match status" value="1"/>
</dbReference>
<dbReference type="Pfam" id="PF07685">
    <property type="entry name" value="GATase_3"/>
    <property type="match status" value="1"/>
</dbReference>
<evidence type="ECO:0000256" key="8">
    <source>
        <dbReference type="HAMAP-Rule" id="MF_00027"/>
    </source>
</evidence>
<evidence type="ECO:0000256" key="1">
    <source>
        <dbReference type="ARBA" id="ARBA00001946"/>
    </source>
</evidence>
<dbReference type="NCBIfam" id="NF002204">
    <property type="entry name" value="PRK01077.1"/>
    <property type="match status" value="1"/>
</dbReference>
<evidence type="ECO:0000313" key="11">
    <source>
        <dbReference type="EMBL" id="SFK21412.1"/>
    </source>
</evidence>
<comment type="catalytic activity">
    <reaction evidence="8">
        <text>cob(II)yrinate + 2 L-glutamine + 2 ATP + 2 H2O = cob(II)yrinate a,c diamide + 2 L-glutamate + 2 ADP + 2 phosphate + 2 H(+)</text>
        <dbReference type="Rhea" id="RHEA:26289"/>
        <dbReference type="ChEBI" id="CHEBI:15377"/>
        <dbReference type="ChEBI" id="CHEBI:15378"/>
        <dbReference type="ChEBI" id="CHEBI:29985"/>
        <dbReference type="ChEBI" id="CHEBI:30616"/>
        <dbReference type="ChEBI" id="CHEBI:43474"/>
        <dbReference type="ChEBI" id="CHEBI:58359"/>
        <dbReference type="ChEBI" id="CHEBI:58537"/>
        <dbReference type="ChEBI" id="CHEBI:58894"/>
        <dbReference type="ChEBI" id="CHEBI:456216"/>
        <dbReference type="EC" id="6.3.5.11"/>
    </reaction>
</comment>
<comment type="cofactor">
    <cofactor evidence="1 8">
        <name>Mg(2+)</name>
        <dbReference type="ChEBI" id="CHEBI:18420"/>
    </cofactor>
</comment>
<comment type="domain">
    <text evidence="8">Comprises of two domains. The C-terminal domain contains the binding site for glutamine and catalyzes the hydrolysis of this substrate to glutamate and ammonia. The N-terminal domain is anticipated to bind ATP and cobyrinate and catalyzes the ultimate synthesis of the diamide product. The ammonia produced via the glutaminase domain is probably translocated to the adjacent domain via a molecular tunnel, where it reacts with an activated intermediate.</text>
</comment>
<evidence type="ECO:0000259" key="10">
    <source>
        <dbReference type="Pfam" id="PF07685"/>
    </source>
</evidence>
<dbReference type="InterPro" id="IPR002586">
    <property type="entry name" value="CobQ/CobB/MinD/ParA_Nub-bd_dom"/>
</dbReference>
<dbReference type="STRING" id="52560.SAMN04488082_11719"/>
<keyword evidence="12" id="KW-1185">Reference proteome</keyword>
<dbReference type="AlphaFoldDB" id="A0A1I3XPD5"/>
<evidence type="ECO:0000256" key="3">
    <source>
        <dbReference type="ARBA" id="ARBA00022598"/>
    </source>
</evidence>
<dbReference type="SUPFAM" id="SSF52540">
    <property type="entry name" value="P-loop containing nucleoside triphosphate hydrolases"/>
    <property type="match status" value="1"/>
</dbReference>
<dbReference type="InterPro" id="IPR011698">
    <property type="entry name" value="GATase_3"/>
</dbReference>
<evidence type="ECO:0000256" key="7">
    <source>
        <dbReference type="ARBA" id="ARBA00022962"/>
    </source>
</evidence>
<organism evidence="11 12">
    <name type="scientific">Desulfomicrobium apsheronum</name>
    <dbReference type="NCBI Taxonomy" id="52560"/>
    <lineage>
        <taxon>Bacteria</taxon>
        <taxon>Pseudomonadati</taxon>
        <taxon>Thermodesulfobacteriota</taxon>
        <taxon>Desulfovibrionia</taxon>
        <taxon>Desulfovibrionales</taxon>
        <taxon>Desulfomicrobiaceae</taxon>
        <taxon>Desulfomicrobium</taxon>
    </lineage>
</organism>
<dbReference type="SUPFAM" id="SSF52317">
    <property type="entry name" value="Class I glutamine amidotransferase-like"/>
    <property type="match status" value="1"/>
</dbReference>
<feature type="domain" description="CobB/CobQ-like glutamine amidotransferase" evidence="10">
    <location>
        <begin position="253"/>
        <end position="443"/>
    </location>
</feature>
<dbReference type="GO" id="GO:0005524">
    <property type="term" value="F:ATP binding"/>
    <property type="evidence" value="ECO:0007669"/>
    <property type="project" value="UniProtKB-UniRule"/>
</dbReference>
<dbReference type="GO" id="GO:0042242">
    <property type="term" value="F:cobyrinic acid a,c-diamide synthase activity"/>
    <property type="evidence" value="ECO:0007669"/>
    <property type="project" value="UniProtKB-UniRule"/>
</dbReference>
<dbReference type="GO" id="GO:0009236">
    <property type="term" value="P:cobalamin biosynthetic process"/>
    <property type="evidence" value="ECO:0007669"/>
    <property type="project" value="UniProtKB-UniRule"/>
</dbReference>
<keyword evidence="7 8" id="KW-0315">Glutamine amidotransferase</keyword>
<dbReference type="PROSITE" id="PS51274">
    <property type="entry name" value="GATASE_COBBQ"/>
    <property type="match status" value="1"/>
</dbReference>
<dbReference type="InterPro" id="IPR004484">
    <property type="entry name" value="CbiA/CobB_synth"/>
</dbReference>
<comment type="pathway">
    <text evidence="8">Cofactor biosynthesis; adenosylcobalamin biosynthesis; cob(II)yrinate a,c-diamide from sirohydrochlorin (anaerobic route): step 10/10.</text>
</comment>
<dbReference type="NCBIfam" id="TIGR00379">
    <property type="entry name" value="cobB"/>
    <property type="match status" value="1"/>
</dbReference>
<dbReference type="UniPathway" id="UPA00148">
    <property type="reaction ID" value="UER00231"/>
</dbReference>
<dbReference type="Gene3D" id="3.40.50.300">
    <property type="entry name" value="P-loop containing nucleotide triphosphate hydrolases"/>
    <property type="match status" value="1"/>
</dbReference>
<dbReference type="EC" id="6.3.5.11" evidence="8"/>
<feature type="domain" description="CobQ/CobB/MinD/ParA nucleotide binding" evidence="9">
    <location>
        <begin position="11"/>
        <end position="195"/>
    </location>
</feature>